<reference evidence="1" key="1">
    <citation type="submission" date="2020-11" db="EMBL/GenBank/DDBJ databases">
        <authorList>
            <consortium name="DOE Joint Genome Institute"/>
            <person name="Ahrendt S."/>
            <person name="Riley R."/>
            <person name="Andreopoulos W."/>
            <person name="Labutti K."/>
            <person name="Pangilinan J."/>
            <person name="Ruiz-Duenas F.J."/>
            <person name="Barrasa J.M."/>
            <person name="Sanchez-Garcia M."/>
            <person name="Camarero S."/>
            <person name="Miyauchi S."/>
            <person name="Serrano A."/>
            <person name="Linde D."/>
            <person name="Babiker R."/>
            <person name="Drula E."/>
            <person name="Ayuso-Fernandez I."/>
            <person name="Pacheco R."/>
            <person name="Padilla G."/>
            <person name="Ferreira P."/>
            <person name="Barriuso J."/>
            <person name="Kellner H."/>
            <person name="Castanera R."/>
            <person name="Alfaro M."/>
            <person name="Ramirez L."/>
            <person name="Pisabarro A.G."/>
            <person name="Kuo A."/>
            <person name="Tritt A."/>
            <person name="Lipzen A."/>
            <person name="He G."/>
            <person name="Yan M."/>
            <person name="Ng V."/>
            <person name="Cullen D."/>
            <person name="Martin F."/>
            <person name="Rosso M.-N."/>
            <person name="Henrissat B."/>
            <person name="Hibbett D."/>
            <person name="Martinez A.T."/>
            <person name="Grigoriev I.V."/>
        </authorList>
    </citation>
    <scope>NUCLEOTIDE SEQUENCE</scope>
    <source>
        <strain evidence="1">MF-IS2</strain>
    </source>
</reference>
<dbReference type="Proteomes" id="UP000807342">
    <property type="component" value="Unassembled WGS sequence"/>
</dbReference>
<name>A0A9P5XAG2_9AGAR</name>
<sequence>MGNCCPGSAPSASGPEPPLLLITLPCQNIVLLAMEPIGAEIFSVHYVYHIFWGTHHPWTDTKTSSSMLNSSNNVAESIQFSEIILSSIKKQVFLIIPPQLDGVKITEETTIWENYWDTSGTLHEWESLSKAGAQQFFFEVMDSSTLEMVQKIITRNDLSKYMYTSVLTIINEVNSCVMSLLAATFGAKHTHNKDIYELQLWECGPWGVGLSSAQVPWAVKSRRNMVDHP</sequence>
<evidence type="ECO:0000313" key="2">
    <source>
        <dbReference type="Proteomes" id="UP000807342"/>
    </source>
</evidence>
<evidence type="ECO:0000313" key="1">
    <source>
        <dbReference type="EMBL" id="KAF9447433.1"/>
    </source>
</evidence>
<proteinExistence type="predicted"/>
<dbReference type="AlphaFoldDB" id="A0A9P5XAG2"/>
<gene>
    <name evidence="1" type="ORF">P691DRAFT_782459</name>
</gene>
<keyword evidence="2" id="KW-1185">Reference proteome</keyword>
<protein>
    <submittedName>
        <fullName evidence="1">Uncharacterized protein</fullName>
    </submittedName>
</protein>
<organism evidence="1 2">
    <name type="scientific">Macrolepiota fuliginosa MF-IS2</name>
    <dbReference type="NCBI Taxonomy" id="1400762"/>
    <lineage>
        <taxon>Eukaryota</taxon>
        <taxon>Fungi</taxon>
        <taxon>Dikarya</taxon>
        <taxon>Basidiomycota</taxon>
        <taxon>Agaricomycotina</taxon>
        <taxon>Agaricomycetes</taxon>
        <taxon>Agaricomycetidae</taxon>
        <taxon>Agaricales</taxon>
        <taxon>Agaricineae</taxon>
        <taxon>Agaricaceae</taxon>
        <taxon>Macrolepiota</taxon>
    </lineage>
</organism>
<comment type="caution">
    <text evidence="1">The sequence shown here is derived from an EMBL/GenBank/DDBJ whole genome shotgun (WGS) entry which is preliminary data.</text>
</comment>
<accession>A0A9P5XAG2</accession>
<dbReference type="EMBL" id="MU151200">
    <property type="protein sequence ID" value="KAF9447433.1"/>
    <property type="molecule type" value="Genomic_DNA"/>
</dbReference>